<dbReference type="EMBL" id="GEDG01015326">
    <property type="protein sequence ID" value="JAP23574.1"/>
    <property type="molecule type" value="Transcribed_RNA"/>
</dbReference>
<protein>
    <submittedName>
        <fullName evidence="2">Putative ovule protein</fullName>
    </submittedName>
</protein>
<evidence type="ECO:0000313" key="2">
    <source>
        <dbReference type="EMBL" id="JAP23574.1"/>
    </source>
</evidence>
<name>A0A0V0HVA8_SOLCH</name>
<evidence type="ECO:0000256" key="1">
    <source>
        <dbReference type="SAM" id="MobiDB-lite"/>
    </source>
</evidence>
<feature type="region of interest" description="Disordered" evidence="1">
    <location>
        <begin position="44"/>
        <end position="73"/>
    </location>
</feature>
<proteinExistence type="predicted"/>
<organism evidence="2">
    <name type="scientific">Solanum chacoense</name>
    <name type="common">Chaco potato</name>
    <dbReference type="NCBI Taxonomy" id="4108"/>
    <lineage>
        <taxon>Eukaryota</taxon>
        <taxon>Viridiplantae</taxon>
        <taxon>Streptophyta</taxon>
        <taxon>Embryophyta</taxon>
        <taxon>Tracheophyta</taxon>
        <taxon>Spermatophyta</taxon>
        <taxon>Magnoliopsida</taxon>
        <taxon>eudicotyledons</taxon>
        <taxon>Gunneridae</taxon>
        <taxon>Pentapetalae</taxon>
        <taxon>asterids</taxon>
        <taxon>lamiids</taxon>
        <taxon>Solanales</taxon>
        <taxon>Solanaceae</taxon>
        <taxon>Solanoideae</taxon>
        <taxon>Solaneae</taxon>
        <taxon>Solanum</taxon>
    </lineage>
</organism>
<dbReference type="AlphaFoldDB" id="A0A0V0HVA8"/>
<sequence length="73" mass="8171">MLRPGITSNKLHWWECFTLNQRSRVRALGMEKILLGAPPPNGPCRARSGFSRSSNVGSEHRVGNQKKLTVINN</sequence>
<reference evidence="2" key="1">
    <citation type="submission" date="2015-12" db="EMBL/GenBank/DDBJ databases">
        <title>Gene expression during late stages of embryo sac development: a critical building block for successful pollen-pistil interactions.</title>
        <authorList>
            <person name="Liu Y."/>
            <person name="Joly V."/>
            <person name="Sabar M."/>
            <person name="Matton D.P."/>
        </authorList>
    </citation>
    <scope>NUCLEOTIDE SEQUENCE</scope>
</reference>
<accession>A0A0V0HVA8</accession>